<evidence type="ECO:0000259" key="1">
    <source>
        <dbReference type="Pfam" id="PF02721"/>
    </source>
</evidence>
<evidence type="ECO:0000313" key="2">
    <source>
        <dbReference type="EMBL" id="PNX89069.1"/>
    </source>
</evidence>
<dbReference type="CDD" id="cd04480">
    <property type="entry name" value="RPA1_DBD_A_like"/>
    <property type="match status" value="1"/>
</dbReference>
<protein>
    <submittedName>
        <fullName evidence="2">Replication factor-a protein 1 (Rpa1) family protein</fullName>
    </submittedName>
</protein>
<name>A0A2K3ME86_TRIPR</name>
<dbReference type="Pfam" id="PF02721">
    <property type="entry name" value="DUF223"/>
    <property type="match status" value="1"/>
</dbReference>
<comment type="caution">
    <text evidence="2">The sequence shown here is derived from an EMBL/GenBank/DDBJ whole genome shotgun (WGS) entry which is preliminary data.</text>
</comment>
<feature type="domain" description="Replication protein A 70 kDa DNA-binding subunit B/D first OB fold" evidence="1">
    <location>
        <begin position="6"/>
        <end position="108"/>
    </location>
</feature>
<dbReference type="InterPro" id="IPR003871">
    <property type="entry name" value="RFA1B/D_OB_1st"/>
</dbReference>
<reference evidence="2 3" key="2">
    <citation type="journal article" date="2017" name="Front. Plant Sci.">
        <title>Gene Classification and Mining of Molecular Markers Useful in Red Clover (Trifolium pratense) Breeding.</title>
        <authorList>
            <person name="Istvanek J."/>
            <person name="Dluhosova J."/>
            <person name="Dluhos P."/>
            <person name="Patkova L."/>
            <person name="Nedelnik J."/>
            <person name="Repkova J."/>
        </authorList>
    </citation>
    <scope>NUCLEOTIDE SEQUENCE [LARGE SCALE GENOMIC DNA]</scope>
    <source>
        <strain evidence="3">cv. Tatra</strain>
        <tissue evidence="2">Young leaves</tissue>
    </source>
</reference>
<reference evidence="2 3" key="1">
    <citation type="journal article" date="2014" name="Am. J. Bot.">
        <title>Genome assembly and annotation for red clover (Trifolium pratense; Fabaceae).</title>
        <authorList>
            <person name="Istvanek J."/>
            <person name="Jaros M."/>
            <person name="Krenek A."/>
            <person name="Repkova J."/>
        </authorList>
    </citation>
    <scope>NUCLEOTIDE SEQUENCE [LARGE SCALE GENOMIC DNA]</scope>
    <source>
        <strain evidence="3">cv. Tatra</strain>
        <tissue evidence="2">Young leaves</tissue>
    </source>
</reference>
<organism evidence="2 3">
    <name type="scientific">Trifolium pratense</name>
    <name type="common">Red clover</name>
    <dbReference type="NCBI Taxonomy" id="57577"/>
    <lineage>
        <taxon>Eukaryota</taxon>
        <taxon>Viridiplantae</taxon>
        <taxon>Streptophyta</taxon>
        <taxon>Embryophyta</taxon>
        <taxon>Tracheophyta</taxon>
        <taxon>Spermatophyta</taxon>
        <taxon>Magnoliopsida</taxon>
        <taxon>eudicotyledons</taxon>
        <taxon>Gunneridae</taxon>
        <taxon>Pentapetalae</taxon>
        <taxon>rosids</taxon>
        <taxon>fabids</taxon>
        <taxon>Fabales</taxon>
        <taxon>Fabaceae</taxon>
        <taxon>Papilionoideae</taxon>
        <taxon>50 kb inversion clade</taxon>
        <taxon>NPAAA clade</taxon>
        <taxon>Hologalegina</taxon>
        <taxon>IRL clade</taxon>
        <taxon>Trifolieae</taxon>
        <taxon>Trifolium</taxon>
    </lineage>
</organism>
<evidence type="ECO:0000313" key="3">
    <source>
        <dbReference type="Proteomes" id="UP000236291"/>
    </source>
</evidence>
<gene>
    <name evidence="2" type="ORF">L195_g045186</name>
</gene>
<dbReference type="Proteomes" id="UP000236291">
    <property type="component" value="Unassembled WGS sequence"/>
</dbReference>
<dbReference type="SUPFAM" id="SSF50249">
    <property type="entry name" value="Nucleic acid-binding proteins"/>
    <property type="match status" value="1"/>
</dbReference>
<dbReference type="EMBL" id="ASHM01058569">
    <property type="protein sequence ID" value="PNX89069.1"/>
    <property type="molecule type" value="Genomic_DNA"/>
</dbReference>
<sequence>MSRGVDNIKDINDKKEVWKVAVKVDDIWTTTRYSKEYAEMIIRDIQGDSIHVMIGPEEYKKRTDELAELMKLKTFTMTNFRVQPNDDKFKLTPHAYKMLFISGTSVQPKDIPNMPVSAFKFKKFEEIQSLKFAEDILVGSLMCPI</sequence>
<accession>A0A2K3ME86</accession>
<feature type="non-terminal residue" evidence="2">
    <location>
        <position position="145"/>
    </location>
</feature>
<dbReference type="Gene3D" id="2.40.50.140">
    <property type="entry name" value="Nucleic acid-binding proteins"/>
    <property type="match status" value="1"/>
</dbReference>
<dbReference type="AlphaFoldDB" id="A0A2K3ME86"/>
<dbReference type="InterPro" id="IPR012340">
    <property type="entry name" value="NA-bd_OB-fold"/>
</dbReference>
<proteinExistence type="predicted"/>